<name>A0A6V7QNL7_ANACO</name>
<evidence type="ECO:0000313" key="2">
    <source>
        <dbReference type="EMBL" id="CAD1844790.1"/>
    </source>
</evidence>
<sequence length="221" mass="25619">MPQPPPSQLEATPPRPPRKMAAVRSVTREQIDSFWRRKKMDEEEHLLAAQKAAARIRAKSLRARISFLYWLDIYHLSYLLHRTHVLSLISAICVHDGQILSRIGWNCWETLLSISCAIELGSDVKTIRFLLAQEDDYQRFQALLKEIIIDSNNNSDKEGKEDDVANDKELRIGIKDWWTKSKYAYLNQPSIKSMDDKPLKQNSTYIPQKACFNNTTSFRVV</sequence>
<dbReference type="PANTHER" id="PTHR33872">
    <property type="entry name" value="DNA POLYMERASE EPSILON CATALYTIC SUBUNIT A"/>
    <property type="match status" value="1"/>
</dbReference>
<gene>
    <name evidence="2" type="ORF">CB5_LOCUS28001</name>
</gene>
<evidence type="ECO:0000256" key="1">
    <source>
        <dbReference type="SAM" id="MobiDB-lite"/>
    </source>
</evidence>
<feature type="region of interest" description="Disordered" evidence="1">
    <location>
        <begin position="1"/>
        <end position="22"/>
    </location>
</feature>
<protein>
    <submittedName>
        <fullName evidence="2">Uncharacterized protein</fullName>
    </submittedName>
</protein>
<reference evidence="2" key="1">
    <citation type="submission" date="2020-07" db="EMBL/GenBank/DDBJ databases">
        <authorList>
            <person name="Lin J."/>
        </authorList>
    </citation>
    <scope>NUCLEOTIDE SEQUENCE</scope>
</reference>
<proteinExistence type="predicted"/>
<organism evidence="2">
    <name type="scientific">Ananas comosus var. bracteatus</name>
    <name type="common">red pineapple</name>
    <dbReference type="NCBI Taxonomy" id="296719"/>
    <lineage>
        <taxon>Eukaryota</taxon>
        <taxon>Viridiplantae</taxon>
        <taxon>Streptophyta</taxon>
        <taxon>Embryophyta</taxon>
        <taxon>Tracheophyta</taxon>
        <taxon>Spermatophyta</taxon>
        <taxon>Magnoliopsida</taxon>
        <taxon>Liliopsida</taxon>
        <taxon>Poales</taxon>
        <taxon>Bromeliaceae</taxon>
        <taxon>Bromelioideae</taxon>
        <taxon>Ananas</taxon>
    </lineage>
</organism>
<dbReference type="AlphaFoldDB" id="A0A6V7QNL7"/>
<dbReference type="EMBL" id="LR862137">
    <property type="protein sequence ID" value="CAD1844790.1"/>
    <property type="molecule type" value="Genomic_DNA"/>
</dbReference>
<dbReference type="PANTHER" id="PTHR33872:SF7">
    <property type="entry name" value="OSJNBA0084K11.10-LIKE PROTEIN"/>
    <property type="match status" value="1"/>
</dbReference>
<accession>A0A6V7QNL7</accession>